<dbReference type="OMA" id="IPYPERD"/>
<comment type="caution">
    <text evidence="1">The sequence shown here is derived from an EMBL/GenBank/DDBJ whole genome shotgun (WGS) entry which is preliminary data.</text>
</comment>
<dbReference type="EMBL" id="CAJJDP010000071">
    <property type="protein sequence ID" value="CAD8178970.1"/>
    <property type="molecule type" value="Genomic_DNA"/>
</dbReference>
<gene>
    <name evidence="1" type="ORF">POCTA_138.1.T0720055</name>
</gene>
<dbReference type="OrthoDB" id="294074at2759"/>
<evidence type="ECO:0000313" key="2">
    <source>
        <dbReference type="Proteomes" id="UP000683925"/>
    </source>
</evidence>
<dbReference type="AlphaFoldDB" id="A0A8S1VP44"/>
<accession>A0A8S1VP44</accession>
<keyword evidence="2" id="KW-1185">Reference proteome</keyword>
<proteinExistence type="predicted"/>
<sequence length="916" mass="108873">MLYTSPSQARSSSAYSVRLPNMSQLINHSSFTPNFQFNSPVRSYLKTNEIKQRKLQHHSVVAKLTDIINNQNPKKIPRKSLQSVNRRTSAYCITDKTQILWDSLKVKFEHEASDQLYDLLLELLKQSNHLQVEKYTLPIHTKQEFTRFKHNFILTFLMEPNLLKIIHKLEQFRQPLLNPPSLYQELRGYSTISQIVDLLYQQLLKDITLQPFLIPYPERDFKQFAIQLITNLIQSQGNSTELRIQLHQFSELHKLNHVHFTQFKILFYKILIQFSINERAIRKILKIIDSYKSSILRAKPIKNYLIENSDLLPLMVVDTKNQEYQKKQIMLLLEYITNNHSRAIKKDDLLMLNINQNVCQAIISTLQSLKPNHLIMQDFTQDLRSCLSQNYTIPSRLLDKLAKKLNQVPFYATIYKEHSIDWKKLTKIEIDFISQNRTHFRKKEIQLIHKRFKITNEIFDSYIQNIQDIMGIKQRKLQHHSVVAKLTDIINNQNPKKIPRKSLQSVNRRTSAYCITDKTQILWDSLKVKFEHEASDQLYDLLLELLKQSNHLQVEKYTLPIHTKQEFTRFKHNFILTFLMEPNLLKIIHKLEQFRQPLLNPPSLYQELRGYSTISQIVDLLYQQLLKDITLQPFLIPYPERDFKQFAIQLITNLIQSQGNSTELRIQLHQFSELHKLNHVHFTQFKILFYKILIQFSINERAIRKILKIIDSYKSSILRAKPIKNYLIENSDLLPLMVVDTKNQEYQKKQIMLLLEYITNNHSRAIKKDDLLMLNINQNVCQAIISTLQSLKPNHLIMQDFTQDLRSCLSQNYTIPSRLLDKLAKKLNQVPFYATIYKEHSIDWKKLTKIEIDFISQNRTHFRKKEIQLIHKRFKITNEIFDSYIQNIQDIMGVYSQNLVSRINHYRDWIVTEKNI</sequence>
<organism evidence="1 2">
    <name type="scientific">Paramecium octaurelia</name>
    <dbReference type="NCBI Taxonomy" id="43137"/>
    <lineage>
        <taxon>Eukaryota</taxon>
        <taxon>Sar</taxon>
        <taxon>Alveolata</taxon>
        <taxon>Ciliophora</taxon>
        <taxon>Intramacronucleata</taxon>
        <taxon>Oligohymenophorea</taxon>
        <taxon>Peniculida</taxon>
        <taxon>Parameciidae</taxon>
        <taxon>Paramecium</taxon>
    </lineage>
</organism>
<protein>
    <submittedName>
        <fullName evidence="1">Uncharacterized protein</fullName>
    </submittedName>
</protein>
<reference evidence="1" key="1">
    <citation type="submission" date="2021-01" db="EMBL/GenBank/DDBJ databases">
        <authorList>
            <consortium name="Genoscope - CEA"/>
            <person name="William W."/>
        </authorList>
    </citation>
    <scope>NUCLEOTIDE SEQUENCE</scope>
</reference>
<dbReference type="Proteomes" id="UP000683925">
    <property type="component" value="Unassembled WGS sequence"/>
</dbReference>
<name>A0A8S1VP44_PAROT</name>
<evidence type="ECO:0000313" key="1">
    <source>
        <dbReference type="EMBL" id="CAD8178970.1"/>
    </source>
</evidence>